<name>A0A9N7VW76_PLEPL</name>
<evidence type="ECO:0000313" key="1">
    <source>
        <dbReference type="EMBL" id="CAB1456909.1"/>
    </source>
</evidence>
<protein>
    <submittedName>
        <fullName evidence="1">Uncharacterized protein</fullName>
    </submittedName>
</protein>
<organism evidence="1 2">
    <name type="scientific">Pleuronectes platessa</name>
    <name type="common">European plaice</name>
    <dbReference type="NCBI Taxonomy" id="8262"/>
    <lineage>
        <taxon>Eukaryota</taxon>
        <taxon>Metazoa</taxon>
        <taxon>Chordata</taxon>
        <taxon>Craniata</taxon>
        <taxon>Vertebrata</taxon>
        <taxon>Euteleostomi</taxon>
        <taxon>Actinopterygii</taxon>
        <taxon>Neopterygii</taxon>
        <taxon>Teleostei</taxon>
        <taxon>Neoteleostei</taxon>
        <taxon>Acanthomorphata</taxon>
        <taxon>Carangaria</taxon>
        <taxon>Pleuronectiformes</taxon>
        <taxon>Pleuronectoidei</taxon>
        <taxon>Pleuronectidae</taxon>
        <taxon>Pleuronectes</taxon>
    </lineage>
</organism>
<proteinExistence type="predicted"/>
<comment type="caution">
    <text evidence="1">The sequence shown here is derived from an EMBL/GenBank/DDBJ whole genome shotgun (WGS) entry which is preliminary data.</text>
</comment>
<keyword evidence="2" id="KW-1185">Reference proteome</keyword>
<dbReference type="Proteomes" id="UP001153269">
    <property type="component" value="Unassembled WGS sequence"/>
</dbReference>
<gene>
    <name evidence="1" type="ORF">PLEPLA_LOCUS44705</name>
</gene>
<dbReference type="AlphaFoldDB" id="A0A9N7VW76"/>
<evidence type="ECO:0000313" key="2">
    <source>
        <dbReference type="Proteomes" id="UP001153269"/>
    </source>
</evidence>
<sequence>MYGNLIRSRHARSKNINKVLVKPLEKTPYERPAEYENRSTRWDRAAIEALSARGSWLQGDGVSYREEPATGEEVAGSGVVAAVVASQLPDQPLRKHGNVECPRLTELVLKCRRSHRQFFPRPPAPPRPRAALRNHTHAREGDVVGALKHQRATPPPGQRKRDVRANVSLLPGLT</sequence>
<accession>A0A9N7VW76</accession>
<reference evidence="1" key="1">
    <citation type="submission" date="2020-03" db="EMBL/GenBank/DDBJ databases">
        <authorList>
            <person name="Weist P."/>
        </authorList>
    </citation>
    <scope>NUCLEOTIDE SEQUENCE</scope>
</reference>
<dbReference type="EMBL" id="CADEAL010004317">
    <property type="protein sequence ID" value="CAB1456909.1"/>
    <property type="molecule type" value="Genomic_DNA"/>
</dbReference>